<keyword evidence="2" id="KW-1003">Cell membrane</keyword>
<feature type="non-terminal residue" evidence="13">
    <location>
        <position position="291"/>
    </location>
</feature>
<keyword evidence="6 11" id="KW-0472">Membrane</keyword>
<keyword evidence="14" id="KW-1185">Reference proteome</keyword>
<keyword evidence="3 11" id="KW-0812">Transmembrane</keyword>
<evidence type="ECO:0000256" key="4">
    <source>
        <dbReference type="ARBA" id="ARBA00022729"/>
    </source>
</evidence>
<dbReference type="Proteomes" id="UP001166052">
    <property type="component" value="Unassembled WGS sequence"/>
</dbReference>
<dbReference type="InterPro" id="IPR051713">
    <property type="entry name" value="T-cell_Activation_Regulation"/>
</dbReference>
<evidence type="ECO:0000256" key="11">
    <source>
        <dbReference type="SAM" id="Phobius"/>
    </source>
</evidence>
<keyword evidence="8" id="KW-0675">Receptor</keyword>
<evidence type="ECO:0000256" key="6">
    <source>
        <dbReference type="ARBA" id="ARBA00023136"/>
    </source>
</evidence>
<keyword evidence="9" id="KW-0325">Glycoprotein</keyword>
<keyword evidence="4" id="KW-0732">Signal</keyword>
<evidence type="ECO:0000259" key="12">
    <source>
        <dbReference type="PROSITE" id="PS50835"/>
    </source>
</evidence>
<feature type="non-terminal residue" evidence="13">
    <location>
        <position position="1"/>
    </location>
</feature>
<dbReference type="InterPro" id="IPR003599">
    <property type="entry name" value="Ig_sub"/>
</dbReference>
<feature type="domain" description="Ig-like" evidence="12">
    <location>
        <begin position="176"/>
        <end position="264"/>
    </location>
</feature>
<dbReference type="InterPro" id="IPR007110">
    <property type="entry name" value="Ig-like_dom"/>
</dbReference>
<evidence type="ECO:0000256" key="3">
    <source>
        <dbReference type="ARBA" id="ARBA00022692"/>
    </source>
</evidence>
<dbReference type="SUPFAM" id="SSF48726">
    <property type="entry name" value="Immunoglobulin"/>
    <property type="match status" value="2"/>
</dbReference>
<dbReference type="Pfam" id="PF07686">
    <property type="entry name" value="V-set"/>
    <property type="match status" value="2"/>
</dbReference>
<evidence type="ECO:0000313" key="13">
    <source>
        <dbReference type="EMBL" id="MBN3292566.1"/>
    </source>
</evidence>
<evidence type="ECO:0000256" key="10">
    <source>
        <dbReference type="ARBA" id="ARBA00023319"/>
    </source>
</evidence>
<dbReference type="PANTHER" id="PTHR25466">
    <property type="entry name" value="T-LYMPHOCYTE ACTIVATION ANTIGEN"/>
    <property type="match status" value="1"/>
</dbReference>
<evidence type="ECO:0000256" key="5">
    <source>
        <dbReference type="ARBA" id="ARBA00022989"/>
    </source>
</evidence>
<name>A0ABS2Z2W3_POLSE</name>
<evidence type="ECO:0000256" key="8">
    <source>
        <dbReference type="ARBA" id="ARBA00023170"/>
    </source>
</evidence>
<gene>
    <name evidence="13" type="primary">Vtcn1_1</name>
    <name evidence="13" type="ORF">GTO92_0005550</name>
</gene>
<dbReference type="PROSITE" id="PS50835">
    <property type="entry name" value="IG_LIKE"/>
    <property type="match status" value="2"/>
</dbReference>
<dbReference type="EMBL" id="JAAWVN010017075">
    <property type="protein sequence ID" value="MBN3292566.1"/>
    <property type="molecule type" value="Genomic_DNA"/>
</dbReference>
<comment type="subcellular location">
    <subcellularLocation>
        <location evidence="1">Cell membrane</location>
        <topology evidence="1">Single-pass type I membrane protein</topology>
    </subcellularLocation>
</comment>
<proteinExistence type="predicted"/>
<evidence type="ECO:0000313" key="14">
    <source>
        <dbReference type="Proteomes" id="UP001166052"/>
    </source>
</evidence>
<organism evidence="13 14">
    <name type="scientific">Polypterus senegalus</name>
    <name type="common">Senegal bichir</name>
    <dbReference type="NCBI Taxonomy" id="55291"/>
    <lineage>
        <taxon>Eukaryota</taxon>
        <taxon>Metazoa</taxon>
        <taxon>Chordata</taxon>
        <taxon>Craniata</taxon>
        <taxon>Vertebrata</taxon>
        <taxon>Euteleostomi</taxon>
        <taxon>Actinopterygii</taxon>
        <taxon>Polypteriformes</taxon>
        <taxon>Polypteridae</taxon>
        <taxon>Polypterus</taxon>
    </lineage>
</organism>
<comment type="caution">
    <text evidence="13">The sequence shown here is derived from an EMBL/GenBank/DDBJ whole genome shotgun (WGS) entry which is preliminary data.</text>
</comment>
<evidence type="ECO:0000256" key="1">
    <source>
        <dbReference type="ARBA" id="ARBA00004251"/>
    </source>
</evidence>
<evidence type="ECO:0000256" key="9">
    <source>
        <dbReference type="ARBA" id="ARBA00023180"/>
    </source>
</evidence>
<feature type="transmembrane region" description="Helical" evidence="11">
    <location>
        <begin position="136"/>
        <end position="156"/>
    </location>
</feature>
<dbReference type="InterPro" id="IPR013783">
    <property type="entry name" value="Ig-like_fold"/>
</dbReference>
<evidence type="ECO:0000256" key="7">
    <source>
        <dbReference type="ARBA" id="ARBA00023157"/>
    </source>
</evidence>
<keyword evidence="5 11" id="KW-1133">Transmembrane helix</keyword>
<accession>A0ABS2Z2W3</accession>
<protein>
    <submittedName>
        <fullName evidence="13">VTCN1 inhibitor</fullName>
    </submittedName>
</protein>
<dbReference type="Gene3D" id="2.60.40.10">
    <property type="entry name" value="Immunoglobulins"/>
    <property type="match status" value="2"/>
</dbReference>
<dbReference type="InterPro" id="IPR036179">
    <property type="entry name" value="Ig-like_dom_sf"/>
</dbReference>
<reference evidence="13" key="1">
    <citation type="journal article" date="2021" name="Cell">
        <title>Tracing the genetic footprints of vertebrate landing in non-teleost ray-finned fishes.</title>
        <authorList>
            <person name="Bi X."/>
            <person name="Wang K."/>
            <person name="Yang L."/>
            <person name="Pan H."/>
            <person name="Jiang H."/>
            <person name="Wei Q."/>
            <person name="Fang M."/>
            <person name="Yu H."/>
            <person name="Zhu C."/>
            <person name="Cai Y."/>
            <person name="He Y."/>
            <person name="Gan X."/>
            <person name="Zeng H."/>
            <person name="Yu D."/>
            <person name="Zhu Y."/>
            <person name="Jiang H."/>
            <person name="Qiu Q."/>
            <person name="Yang H."/>
            <person name="Zhang Y.E."/>
            <person name="Wang W."/>
            <person name="Zhu M."/>
            <person name="He S."/>
            <person name="Zhang G."/>
        </authorList>
    </citation>
    <scope>NUCLEOTIDE SEQUENCE</scope>
    <source>
        <strain evidence="13">Bchr_001</strain>
    </source>
</reference>
<dbReference type="PANTHER" id="PTHR25466:SF14">
    <property type="entry name" value="BUTYROPHILIN SUBFAMILY 2 MEMBER A2-LIKE-RELATED"/>
    <property type="match status" value="1"/>
</dbReference>
<feature type="domain" description="Ig-like" evidence="12">
    <location>
        <begin position="1"/>
        <end position="107"/>
    </location>
</feature>
<keyword evidence="10" id="KW-0393">Immunoglobulin domain</keyword>
<dbReference type="InterPro" id="IPR013106">
    <property type="entry name" value="Ig_V-set"/>
</dbReference>
<sequence>VPEVEAIVGSTVLLNCSFPVKASMSISLQVLDWLFNKTTVVHRHEKGADVHVHQDGRFRGRTEVFVKELPSGNFSLLLRNVDLDDAGLYTCQAYMSTGYWTEHSLLQILRGPEAKSPKTTNMITSQTTDLTVNERVFLVLALLLILTVFIAIMMYFRKQLQDSGLLKLNFAKLVQVNSGEDVLLPCNFPCIKDVLLKVLTIEWLFQSNDTSHLVYYYDLSTNQTKINPIYQDKMQTFHQSSCGNASLFFRDVHLNDTGTFMCHVYTQQNWGAFKLQLLVLSSKCFSYLCET</sequence>
<evidence type="ECO:0000256" key="2">
    <source>
        <dbReference type="ARBA" id="ARBA00022475"/>
    </source>
</evidence>
<keyword evidence="7" id="KW-1015">Disulfide bond</keyword>
<dbReference type="SMART" id="SM00409">
    <property type="entry name" value="IG"/>
    <property type="match status" value="2"/>
</dbReference>